<feature type="binding site" evidence="7">
    <location>
        <position position="41"/>
    </location>
    <ligand>
        <name>ATP</name>
        <dbReference type="ChEBI" id="CHEBI:30616"/>
    </ligand>
</feature>
<evidence type="ECO:0000256" key="3">
    <source>
        <dbReference type="ARBA" id="ARBA00022679"/>
    </source>
</evidence>
<gene>
    <name evidence="10" type="ORF">CFN78_01755</name>
</gene>
<dbReference type="PANTHER" id="PTHR43289">
    <property type="entry name" value="MITOGEN-ACTIVATED PROTEIN KINASE KINASE KINASE 20-RELATED"/>
    <property type="match status" value="1"/>
</dbReference>
<feature type="compositionally biased region" description="Low complexity" evidence="8">
    <location>
        <begin position="498"/>
        <end position="520"/>
    </location>
</feature>
<keyword evidence="5 10" id="KW-0418">Kinase</keyword>
<keyword evidence="6 7" id="KW-0067">ATP-binding</keyword>
<feature type="domain" description="Protein kinase" evidence="9">
    <location>
        <begin position="12"/>
        <end position="268"/>
    </location>
</feature>
<reference evidence="10 11" key="1">
    <citation type="submission" date="2017-07" db="EMBL/GenBank/DDBJ databases">
        <title>Amycolatopsis antarcticus sp. nov., isolated from the surface of an Antarcticus brown macroalga.</title>
        <authorList>
            <person name="Wang J."/>
            <person name="Leiva S."/>
            <person name="Huang J."/>
            <person name="Huang Y."/>
        </authorList>
    </citation>
    <scope>NUCLEOTIDE SEQUENCE [LARGE SCALE GENOMIC DNA]</scope>
    <source>
        <strain evidence="10 11">AU-G6</strain>
    </source>
</reference>
<evidence type="ECO:0000256" key="5">
    <source>
        <dbReference type="ARBA" id="ARBA00022777"/>
    </source>
</evidence>
<dbReference type="Gene3D" id="1.10.510.10">
    <property type="entry name" value="Transferase(Phosphotransferase) domain 1"/>
    <property type="match status" value="1"/>
</dbReference>
<dbReference type="EC" id="2.7.11.1" evidence="1"/>
<evidence type="ECO:0000256" key="1">
    <source>
        <dbReference type="ARBA" id="ARBA00012513"/>
    </source>
</evidence>
<dbReference type="PROSITE" id="PS00107">
    <property type="entry name" value="PROTEIN_KINASE_ATP"/>
    <property type="match status" value="1"/>
</dbReference>
<dbReference type="InterPro" id="IPR008271">
    <property type="entry name" value="Ser/Thr_kinase_AS"/>
</dbReference>
<feature type="region of interest" description="Disordered" evidence="8">
    <location>
        <begin position="425"/>
        <end position="520"/>
    </location>
</feature>
<name>A0A263D989_9PSEU</name>
<dbReference type="Proteomes" id="UP000242444">
    <property type="component" value="Unassembled WGS sequence"/>
</dbReference>
<protein>
    <recommendedName>
        <fullName evidence="1">non-specific serine/threonine protein kinase</fullName>
        <ecNumber evidence="1">2.7.11.1</ecNumber>
    </recommendedName>
</protein>
<dbReference type="SMART" id="SM00220">
    <property type="entry name" value="S_TKc"/>
    <property type="match status" value="1"/>
</dbReference>
<dbReference type="Pfam" id="PF00069">
    <property type="entry name" value="Pkinase"/>
    <property type="match status" value="1"/>
</dbReference>
<organism evidence="10 11">
    <name type="scientific">Amycolatopsis antarctica</name>
    <dbReference type="NCBI Taxonomy" id="1854586"/>
    <lineage>
        <taxon>Bacteria</taxon>
        <taxon>Bacillati</taxon>
        <taxon>Actinomycetota</taxon>
        <taxon>Actinomycetes</taxon>
        <taxon>Pseudonocardiales</taxon>
        <taxon>Pseudonocardiaceae</taxon>
        <taxon>Amycolatopsis</taxon>
    </lineage>
</organism>
<accession>A0A263D989</accession>
<feature type="compositionally biased region" description="Low complexity" evidence="8">
    <location>
        <begin position="474"/>
        <end position="485"/>
    </location>
</feature>
<keyword evidence="11" id="KW-1185">Reference proteome</keyword>
<evidence type="ECO:0000313" key="11">
    <source>
        <dbReference type="Proteomes" id="UP000242444"/>
    </source>
</evidence>
<dbReference type="Gene3D" id="3.30.200.20">
    <property type="entry name" value="Phosphorylase Kinase, domain 1"/>
    <property type="match status" value="1"/>
</dbReference>
<evidence type="ECO:0000313" key="10">
    <source>
        <dbReference type="EMBL" id="OZM74951.1"/>
    </source>
</evidence>
<evidence type="ECO:0000256" key="7">
    <source>
        <dbReference type="PROSITE-ProRule" id="PRU10141"/>
    </source>
</evidence>
<dbReference type="RefSeq" id="WP_094860732.1">
    <property type="nucleotide sequence ID" value="NZ_NKYE01000001.1"/>
</dbReference>
<keyword evidence="2 10" id="KW-0723">Serine/threonine-protein kinase</keyword>
<evidence type="ECO:0000256" key="6">
    <source>
        <dbReference type="ARBA" id="ARBA00022840"/>
    </source>
</evidence>
<feature type="compositionally biased region" description="Low complexity" evidence="8">
    <location>
        <begin position="356"/>
        <end position="370"/>
    </location>
</feature>
<dbReference type="CDD" id="cd14014">
    <property type="entry name" value="STKc_PknB_like"/>
    <property type="match status" value="1"/>
</dbReference>
<proteinExistence type="predicted"/>
<feature type="region of interest" description="Disordered" evidence="8">
    <location>
        <begin position="306"/>
        <end position="378"/>
    </location>
</feature>
<dbReference type="FunCoup" id="A0A263D989">
    <property type="interactions" value="85"/>
</dbReference>
<evidence type="ECO:0000256" key="8">
    <source>
        <dbReference type="SAM" id="MobiDB-lite"/>
    </source>
</evidence>
<dbReference type="PROSITE" id="PS00108">
    <property type="entry name" value="PROTEIN_KINASE_ST"/>
    <property type="match status" value="1"/>
</dbReference>
<dbReference type="OrthoDB" id="9762169at2"/>
<dbReference type="InterPro" id="IPR011009">
    <property type="entry name" value="Kinase-like_dom_sf"/>
</dbReference>
<dbReference type="PROSITE" id="PS50011">
    <property type="entry name" value="PROTEIN_KINASE_DOM"/>
    <property type="match status" value="1"/>
</dbReference>
<dbReference type="AlphaFoldDB" id="A0A263D989"/>
<dbReference type="InterPro" id="IPR000719">
    <property type="entry name" value="Prot_kinase_dom"/>
</dbReference>
<dbReference type="EMBL" id="NKYE01000001">
    <property type="protein sequence ID" value="OZM74951.1"/>
    <property type="molecule type" value="Genomic_DNA"/>
</dbReference>
<comment type="caution">
    <text evidence="10">The sequence shown here is derived from an EMBL/GenBank/DDBJ whole genome shotgun (WGS) entry which is preliminary data.</text>
</comment>
<evidence type="ECO:0000256" key="2">
    <source>
        <dbReference type="ARBA" id="ARBA00022527"/>
    </source>
</evidence>
<dbReference type="InterPro" id="IPR017441">
    <property type="entry name" value="Protein_kinase_ATP_BS"/>
</dbReference>
<evidence type="ECO:0000256" key="4">
    <source>
        <dbReference type="ARBA" id="ARBA00022741"/>
    </source>
</evidence>
<keyword evidence="4 7" id="KW-0547">Nucleotide-binding</keyword>
<feature type="compositionally biased region" description="Acidic residues" evidence="8">
    <location>
        <begin position="456"/>
        <end position="469"/>
    </location>
</feature>
<dbReference type="GO" id="GO:0004674">
    <property type="term" value="F:protein serine/threonine kinase activity"/>
    <property type="evidence" value="ECO:0007669"/>
    <property type="project" value="UniProtKB-KW"/>
</dbReference>
<evidence type="ECO:0000259" key="9">
    <source>
        <dbReference type="PROSITE" id="PS50011"/>
    </source>
</evidence>
<dbReference type="GO" id="GO:0005524">
    <property type="term" value="F:ATP binding"/>
    <property type="evidence" value="ECO:0007669"/>
    <property type="project" value="UniProtKB-UniRule"/>
</dbReference>
<feature type="compositionally biased region" description="Acidic residues" evidence="8">
    <location>
        <begin position="486"/>
        <end position="497"/>
    </location>
</feature>
<dbReference type="SUPFAM" id="SSF56112">
    <property type="entry name" value="Protein kinase-like (PK-like)"/>
    <property type="match status" value="1"/>
</dbReference>
<sequence length="520" mass="54851">MSDEGRLVAGRYRIVGRVGTGAMGAVWQAQDEVLHRTVAIKQLLLQPGLDHTEAEEARQRTMREGRIAARLHHPNAISVFDVVTDDNGQPCLIMEYLKSMSLAELLRENKTLPPLDVARIGAQVAAALKDAHSVGIVHRDIKPGNILLAGNGLVKITDFGISRAKDDVTVTKTGMIAGTPAYLAPEVAIGGDPGPESDVFSLGSTLYAACEGQPPFGLSENTLGLLHAVAAGQINPPRQSGPLASVLAVLLHPDVHHRPTAEEAEDLLAAVARGETPLGGPADNTRIHPGALGAAAMGGGLAGAALGAAGRDDQPTTHSGTLADQAHGTSYYDEVDDPYAEPGAYPQDDYDDYPHGGDPTRAVPAGGYPDDGYDDRYEDYDDYEAAPAEVAEEKSNWKKPALIGGIVLLALGGFGFWLFGPSAKKDTPDPMPAQPPVTSSAPSTTEPPPTTTTTEEVTEEPTTEEETTEETTTRRPTATRPPSTTDEPEPEPTEEPEPTTTSPDEPEPTTTSPTSQTEEP</sequence>
<keyword evidence="3" id="KW-0808">Transferase</keyword>
<dbReference type="PANTHER" id="PTHR43289:SF6">
    <property type="entry name" value="SERINE_THREONINE-PROTEIN KINASE NEKL-3"/>
    <property type="match status" value="1"/>
</dbReference>
<dbReference type="InParanoid" id="A0A263D989"/>